<dbReference type="EMBL" id="CALNXK010000180">
    <property type="protein sequence ID" value="CAH3173269.1"/>
    <property type="molecule type" value="Genomic_DNA"/>
</dbReference>
<keyword evidence="1" id="KW-1133">Transmembrane helix</keyword>
<proteinExistence type="predicted"/>
<keyword evidence="4" id="KW-1185">Reference proteome</keyword>
<keyword evidence="1" id="KW-0472">Membrane</keyword>
<organism evidence="3 4">
    <name type="scientific">Porites lobata</name>
    <dbReference type="NCBI Taxonomy" id="104759"/>
    <lineage>
        <taxon>Eukaryota</taxon>
        <taxon>Metazoa</taxon>
        <taxon>Cnidaria</taxon>
        <taxon>Anthozoa</taxon>
        <taxon>Hexacorallia</taxon>
        <taxon>Scleractinia</taxon>
        <taxon>Fungiina</taxon>
        <taxon>Poritidae</taxon>
        <taxon>Porites</taxon>
    </lineage>
</organism>
<feature type="chain" id="PRO_5046734466" evidence="2">
    <location>
        <begin position="26"/>
        <end position="88"/>
    </location>
</feature>
<evidence type="ECO:0000313" key="4">
    <source>
        <dbReference type="Proteomes" id="UP001159405"/>
    </source>
</evidence>
<keyword evidence="2" id="KW-0732">Signal</keyword>
<sequence length="88" mass="9864">MVREKVSSVVFQIFFCFCLFQGTAGDSSSQTDTNTIVGKPKLDITVGISIGLFVLFLGMAIFVYKPKRKRFPVRTAYCEIGQYQPMPV</sequence>
<name>A0ABN8R750_9CNID</name>
<evidence type="ECO:0000313" key="3">
    <source>
        <dbReference type="EMBL" id="CAH3173269.1"/>
    </source>
</evidence>
<keyword evidence="1" id="KW-0812">Transmembrane</keyword>
<feature type="signal peptide" evidence="2">
    <location>
        <begin position="1"/>
        <end position="25"/>
    </location>
</feature>
<gene>
    <name evidence="3" type="ORF">PLOB_00013585</name>
</gene>
<comment type="caution">
    <text evidence="3">The sequence shown here is derived from an EMBL/GenBank/DDBJ whole genome shotgun (WGS) entry which is preliminary data.</text>
</comment>
<dbReference type="Proteomes" id="UP001159405">
    <property type="component" value="Unassembled WGS sequence"/>
</dbReference>
<accession>A0ABN8R750</accession>
<feature type="transmembrane region" description="Helical" evidence="1">
    <location>
        <begin position="44"/>
        <end position="64"/>
    </location>
</feature>
<protein>
    <submittedName>
        <fullName evidence="3">Uncharacterized protein</fullName>
    </submittedName>
</protein>
<evidence type="ECO:0000256" key="1">
    <source>
        <dbReference type="SAM" id="Phobius"/>
    </source>
</evidence>
<evidence type="ECO:0000256" key="2">
    <source>
        <dbReference type="SAM" id="SignalP"/>
    </source>
</evidence>
<reference evidence="3 4" key="1">
    <citation type="submission" date="2022-05" db="EMBL/GenBank/DDBJ databases">
        <authorList>
            <consortium name="Genoscope - CEA"/>
            <person name="William W."/>
        </authorList>
    </citation>
    <scope>NUCLEOTIDE SEQUENCE [LARGE SCALE GENOMIC DNA]</scope>
</reference>